<evidence type="ECO:0000313" key="3">
    <source>
        <dbReference type="Proteomes" id="UP000481033"/>
    </source>
</evidence>
<feature type="compositionally biased region" description="Basic and acidic residues" evidence="1">
    <location>
        <begin position="15"/>
        <end position="24"/>
    </location>
</feature>
<dbReference type="SUPFAM" id="SSF46785">
    <property type="entry name" value="Winged helix' DNA-binding domain"/>
    <property type="match status" value="1"/>
</dbReference>
<dbReference type="InterPro" id="IPR036388">
    <property type="entry name" value="WH-like_DNA-bd_sf"/>
</dbReference>
<dbReference type="RefSeq" id="WP_163695632.1">
    <property type="nucleotide sequence ID" value="NZ_QXHD01000001.1"/>
</dbReference>
<dbReference type="InterPro" id="IPR036390">
    <property type="entry name" value="WH_DNA-bd_sf"/>
</dbReference>
<evidence type="ECO:0000256" key="1">
    <source>
        <dbReference type="SAM" id="MobiDB-lite"/>
    </source>
</evidence>
<dbReference type="EMBL" id="QXHD01000001">
    <property type="protein sequence ID" value="NEZ54222.1"/>
    <property type="molecule type" value="Genomic_DNA"/>
</dbReference>
<gene>
    <name evidence="2" type="ORF">DXZ20_00570</name>
</gene>
<feature type="region of interest" description="Disordered" evidence="1">
    <location>
        <begin position="1"/>
        <end position="24"/>
    </location>
</feature>
<evidence type="ECO:0000313" key="2">
    <source>
        <dbReference type="EMBL" id="NEZ54222.1"/>
    </source>
</evidence>
<protein>
    <submittedName>
        <fullName evidence="2">Helix-turn-helix domain-containing protein</fullName>
    </submittedName>
</protein>
<sequence>MEDILKENQASSEAKTTENKYRSPMNLHRELDDYGLDPYEFRVYSHVARRAGRHRVCFSKVSDMATVCKMSPRKVRYSLRFLCEAGLISEEKRQGSTTKYRLRPMEEWIDSAALEKTRQTLKSKNQK</sequence>
<accession>A0A6M0REP2</accession>
<name>A0A6M0REP2_9CYAN</name>
<comment type="caution">
    <text evidence="2">The sequence shown here is derived from an EMBL/GenBank/DDBJ whole genome shotgun (WGS) entry which is preliminary data.</text>
</comment>
<dbReference type="AlphaFoldDB" id="A0A6M0REP2"/>
<dbReference type="Pfam" id="PF13730">
    <property type="entry name" value="HTH_36"/>
    <property type="match status" value="1"/>
</dbReference>
<keyword evidence="3" id="KW-1185">Reference proteome</keyword>
<reference evidence="2 3" key="1">
    <citation type="journal article" date="2020" name="Microb. Ecol.">
        <title>Ecogenomics of the Marine Benthic Filamentous Cyanobacterium Adonisia.</title>
        <authorList>
            <person name="Walter J.M."/>
            <person name="Coutinho F.H."/>
            <person name="Leomil L."/>
            <person name="Hargreaves P.I."/>
            <person name="Campeao M.E."/>
            <person name="Vieira V.V."/>
            <person name="Silva B.S."/>
            <person name="Fistarol G.O."/>
            <person name="Salomon P.S."/>
            <person name="Sawabe T."/>
            <person name="Mino S."/>
            <person name="Hosokawa M."/>
            <person name="Miyashita H."/>
            <person name="Maruyama F."/>
            <person name="van Verk M.C."/>
            <person name="Dutilh B.E."/>
            <person name="Thompson C.C."/>
            <person name="Thompson F.L."/>
        </authorList>
    </citation>
    <scope>NUCLEOTIDE SEQUENCE [LARGE SCALE GENOMIC DNA]</scope>
    <source>
        <strain evidence="2 3">CCMR0081</strain>
    </source>
</reference>
<dbReference type="Gene3D" id="1.10.10.10">
    <property type="entry name" value="Winged helix-like DNA-binding domain superfamily/Winged helix DNA-binding domain"/>
    <property type="match status" value="1"/>
</dbReference>
<organism evidence="2 3">
    <name type="scientific">Adonisia turfae CCMR0081</name>
    <dbReference type="NCBI Taxonomy" id="2292702"/>
    <lineage>
        <taxon>Bacteria</taxon>
        <taxon>Bacillati</taxon>
        <taxon>Cyanobacteriota</taxon>
        <taxon>Adonisia</taxon>
        <taxon>Adonisia turfae</taxon>
    </lineage>
</organism>
<proteinExistence type="predicted"/>
<dbReference type="Proteomes" id="UP000481033">
    <property type="component" value="Unassembled WGS sequence"/>
</dbReference>